<dbReference type="InterPro" id="IPR005511">
    <property type="entry name" value="SMP-30"/>
</dbReference>
<reference evidence="3 4" key="1">
    <citation type="journal article" date="2015" name="Int. J. Syst. Evol. Microbiol.">
        <title>Amycolatopsis rhabdoformis sp. nov., an actinomycete isolated from a tropical forest soil.</title>
        <authorList>
            <person name="Souza W.R."/>
            <person name="Silva R.E."/>
            <person name="Goodfellow M."/>
            <person name="Busarakam K."/>
            <person name="Figueiro F.S."/>
            <person name="Ferreira D."/>
            <person name="Rodrigues-Filho E."/>
            <person name="Moraes L.A.B."/>
            <person name="Zucchi T.D."/>
        </authorList>
    </citation>
    <scope>NUCLEOTIDE SEQUENCE [LARGE SCALE GENOMIC DNA]</scope>
    <source>
        <strain evidence="3 4">NCIMB 14900</strain>
    </source>
</reference>
<dbReference type="PRINTS" id="PR01790">
    <property type="entry name" value="SMP30FAMILY"/>
</dbReference>
<evidence type="ECO:0000256" key="1">
    <source>
        <dbReference type="ARBA" id="ARBA00008853"/>
    </source>
</evidence>
<name>A0ABZ1II65_9PSEU</name>
<evidence type="ECO:0000313" key="3">
    <source>
        <dbReference type="EMBL" id="WSE34139.1"/>
    </source>
</evidence>
<dbReference type="Proteomes" id="UP001330812">
    <property type="component" value="Chromosome"/>
</dbReference>
<dbReference type="Gene3D" id="2.120.10.30">
    <property type="entry name" value="TolB, C-terminal domain"/>
    <property type="match status" value="1"/>
</dbReference>
<dbReference type="InterPro" id="IPR011042">
    <property type="entry name" value="6-blade_b-propeller_TolB-like"/>
</dbReference>
<protein>
    <submittedName>
        <fullName evidence="3">SMP-30/gluconolactonase/LRE family protein</fullName>
    </submittedName>
</protein>
<dbReference type="PANTHER" id="PTHR10907">
    <property type="entry name" value="REGUCALCIN"/>
    <property type="match status" value="1"/>
</dbReference>
<evidence type="ECO:0000313" key="4">
    <source>
        <dbReference type="Proteomes" id="UP001330812"/>
    </source>
</evidence>
<dbReference type="EMBL" id="CP142149">
    <property type="protein sequence ID" value="WSE34139.1"/>
    <property type="molecule type" value="Genomic_DNA"/>
</dbReference>
<comment type="similarity">
    <text evidence="1">Belongs to the SMP-30/CGR1 family.</text>
</comment>
<sequence>MVFKPSPSQLITDTLVFPESPRWRHGLLWISDVHDYALKAIAEDGAVVHRHEVPGRPAGSGFVPDGTLLLATALDRRLLTRSAAGVLTPVADLSDLVTGLVNDLVVGADGRAWVGDTGFDLMTGSPRPGRILTFTLDEGPRVAAEGVEFPNGMVLSPDGRELIVNESTADRTSVFSVAPDGTLLRDRTLAEFGPMPDGLCLDTDGAVWVPLLRGGRFVRVSRDGRLLDEVDAAGRMPVSCTFGGPDREWLYLCSAETTMAELRQGRSRGFVHRIPAPAPGAGRP</sequence>
<keyword evidence="4" id="KW-1185">Reference proteome</keyword>
<accession>A0ABZ1II65</accession>
<dbReference type="SUPFAM" id="SSF63829">
    <property type="entry name" value="Calcium-dependent phosphotriesterase"/>
    <property type="match status" value="1"/>
</dbReference>
<dbReference type="PANTHER" id="PTHR10907:SF47">
    <property type="entry name" value="REGUCALCIN"/>
    <property type="match status" value="1"/>
</dbReference>
<gene>
    <name evidence="3" type="ORF">VSH64_18890</name>
</gene>
<dbReference type="RefSeq" id="WP_326836936.1">
    <property type="nucleotide sequence ID" value="NZ_CP142149.1"/>
</dbReference>
<feature type="domain" description="SMP-30/Gluconolactonase/LRE-like region" evidence="2">
    <location>
        <begin position="17"/>
        <end position="255"/>
    </location>
</feature>
<dbReference type="InterPro" id="IPR013658">
    <property type="entry name" value="SGL"/>
</dbReference>
<organism evidence="3 4">
    <name type="scientific">Amycolatopsis rhabdoformis</name>
    <dbReference type="NCBI Taxonomy" id="1448059"/>
    <lineage>
        <taxon>Bacteria</taxon>
        <taxon>Bacillati</taxon>
        <taxon>Actinomycetota</taxon>
        <taxon>Actinomycetes</taxon>
        <taxon>Pseudonocardiales</taxon>
        <taxon>Pseudonocardiaceae</taxon>
        <taxon>Amycolatopsis</taxon>
    </lineage>
</organism>
<proteinExistence type="inferred from homology"/>
<dbReference type="Pfam" id="PF08450">
    <property type="entry name" value="SGL"/>
    <property type="match status" value="1"/>
</dbReference>
<evidence type="ECO:0000259" key="2">
    <source>
        <dbReference type="Pfam" id="PF08450"/>
    </source>
</evidence>